<keyword evidence="7" id="KW-1185">Reference proteome</keyword>
<dbReference type="EMBL" id="CAWUPB010000913">
    <property type="protein sequence ID" value="CAK7330089.1"/>
    <property type="molecule type" value="Genomic_DNA"/>
</dbReference>
<sequence>MEESFPMTGGDGPYSYTKNSSQQEKAAASGKTMLASGILENLVIEHSSKLLTIADLGCSTGPNTFIAMDNIIEAVTQNFKIQGHPSHPEFQVFFNDHVSNDFNILFANLPSDKKYFAVGVPGSFYGRLFPKASLNFIYSAFALQWLSKVPRELGDVNSPACNKGRIYYSNAPYEVGQAYSLQFAKDMGSFLSARAEELAPGCLMALLIPGRQDGTLPSQNSIGPFIKPLESCLVDMVNEGIICNDEIDSFNMPLYSPSIEELRTLIKKNGDFGIARLEKLPPMSVPLPTVEECRSGFGSILRKHFRSEIIEQLFERYPAKIAGHPPINTSDGFTFGLFVLLKRND</sequence>
<dbReference type="GO" id="GO:0046872">
    <property type="term" value="F:metal ion binding"/>
    <property type="evidence" value="ECO:0007669"/>
    <property type="project" value="UniProtKB-KW"/>
</dbReference>
<dbReference type="AlphaFoldDB" id="A0AAV1RA98"/>
<dbReference type="Proteomes" id="UP001314170">
    <property type="component" value="Unassembled WGS sequence"/>
</dbReference>
<evidence type="ECO:0000313" key="7">
    <source>
        <dbReference type="Proteomes" id="UP001314170"/>
    </source>
</evidence>
<evidence type="ECO:0000256" key="1">
    <source>
        <dbReference type="ARBA" id="ARBA00022603"/>
    </source>
</evidence>
<keyword evidence="4" id="KW-0460">Magnesium</keyword>
<dbReference type="Pfam" id="PF03492">
    <property type="entry name" value="Methyltransf_7"/>
    <property type="match status" value="1"/>
</dbReference>
<organism evidence="6 7">
    <name type="scientific">Dovyalis caffra</name>
    <dbReference type="NCBI Taxonomy" id="77055"/>
    <lineage>
        <taxon>Eukaryota</taxon>
        <taxon>Viridiplantae</taxon>
        <taxon>Streptophyta</taxon>
        <taxon>Embryophyta</taxon>
        <taxon>Tracheophyta</taxon>
        <taxon>Spermatophyta</taxon>
        <taxon>Magnoliopsida</taxon>
        <taxon>eudicotyledons</taxon>
        <taxon>Gunneridae</taxon>
        <taxon>Pentapetalae</taxon>
        <taxon>rosids</taxon>
        <taxon>fabids</taxon>
        <taxon>Malpighiales</taxon>
        <taxon>Salicaceae</taxon>
        <taxon>Flacourtieae</taxon>
        <taxon>Dovyalis</taxon>
    </lineage>
</organism>
<dbReference type="InterPro" id="IPR029063">
    <property type="entry name" value="SAM-dependent_MTases_sf"/>
</dbReference>
<protein>
    <submittedName>
        <fullName evidence="6">Uncharacterized protein</fullName>
    </submittedName>
</protein>
<dbReference type="Gene3D" id="1.10.1200.270">
    <property type="entry name" value="Methyltransferase, alpha-helical capping domain"/>
    <property type="match status" value="1"/>
</dbReference>
<gene>
    <name evidence="6" type="ORF">DCAF_LOCUS7767</name>
</gene>
<proteinExistence type="predicted"/>
<dbReference type="PANTHER" id="PTHR31009">
    <property type="entry name" value="S-ADENOSYL-L-METHIONINE:CARBOXYL METHYLTRANSFERASE FAMILY PROTEIN"/>
    <property type="match status" value="1"/>
</dbReference>
<keyword evidence="1" id="KW-0489">Methyltransferase</keyword>
<keyword evidence="3" id="KW-0479">Metal-binding</keyword>
<feature type="region of interest" description="Disordered" evidence="5">
    <location>
        <begin position="1"/>
        <end position="22"/>
    </location>
</feature>
<name>A0AAV1RA98_9ROSI</name>
<evidence type="ECO:0000256" key="3">
    <source>
        <dbReference type="ARBA" id="ARBA00022723"/>
    </source>
</evidence>
<evidence type="ECO:0000313" key="6">
    <source>
        <dbReference type="EMBL" id="CAK7330089.1"/>
    </source>
</evidence>
<accession>A0AAV1RA98</accession>
<keyword evidence="2" id="KW-0808">Transferase</keyword>
<evidence type="ECO:0000256" key="5">
    <source>
        <dbReference type="SAM" id="MobiDB-lite"/>
    </source>
</evidence>
<dbReference type="Gene3D" id="3.40.50.150">
    <property type="entry name" value="Vaccinia Virus protein VP39"/>
    <property type="match status" value="1"/>
</dbReference>
<dbReference type="InterPro" id="IPR005299">
    <property type="entry name" value="MeTrfase_7"/>
</dbReference>
<dbReference type="SUPFAM" id="SSF53335">
    <property type="entry name" value="S-adenosyl-L-methionine-dependent methyltransferases"/>
    <property type="match status" value="1"/>
</dbReference>
<comment type="caution">
    <text evidence="6">The sequence shown here is derived from an EMBL/GenBank/DDBJ whole genome shotgun (WGS) entry which is preliminary data.</text>
</comment>
<dbReference type="GO" id="GO:0008168">
    <property type="term" value="F:methyltransferase activity"/>
    <property type="evidence" value="ECO:0007669"/>
    <property type="project" value="UniProtKB-KW"/>
</dbReference>
<reference evidence="6 7" key="1">
    <citation type="submission" date="2024-01" db="EMBL/GenBank/DDBJ databases">
        <authorList>
            <person name="Waweru B."/>
        </authorList>
    </citation>
    <scope>NUCLEOTIDE SEQUENCE [LARGE SCALE GENOMIC DNA]</scope>
</reference>
<evidence type="ECO:0000256" key="2">
    <source>
        <dbReference type="ARBA" id="ARBA00022679"/>
    </source>
</evidence>
<dbReference type="GO" id="GO:0032259">
    <property type="term" value="P:methylation"/>
    <property type="evidence" value="ECO:0007669"/>
    <property type="project" value="UniProtKB-KW"/>
</dbReference>
<evidence type="ECO:0000256" key="4">
    <source>
        <dbReference type="ARBA" id="ARBA00022842"/>
    </source>
</evidence>
<dbReference type="InterPro" id="IPR042086">
    <property type="entry name" value="MeTrfase_capping"/>
</dbReference>